<feature type="non-terminal residue" evidence="2">
    <location>
        <position position="1"/>
    </location>
</feature>
<feature type="region of interest" description="Disordered" evidence="1">
    <location>
        <begin position="47"/>
        <end position="73"/>
    </location>
</feature>
<sequence length="92" mass="10127">STPQVLPIPSFEFETSVITHRPPQQQISPEFKRYDITYERNCVRVSDTIPTDSNDSVEEIAPPLSGDSDSVPIPSIVTVSPSPVDLPIALHK</sequence>
<dbReference type="AlphaFoldDB" id="A0A392SH56"/>
<name>A0A392SH56_9FABA</name>
<organism evidence="2 3">
    <name type="scientific">Trifolium medium</name>
    <dbReference type="NCBI Taxonomy" id="97028"/>
    <lineage>
        <taxon>Eukaryota</taxon>
        <taxon>Viridiplantae</taxon>
        <taxon>Streptophyta</taxon>
        <taxon>Embryophyta</taxon>
        <taxon>Tracheophyta</taxon>
        <taxon>Spermatophyta</taxon>
        <taxon>Magnoliopsida</taxon>
        <taxon>eudicotyledons</taxon>
        <taxon>Gunneridae</taxon>
        <taxon>Pentapetalae</taxon>
        <taxon>rosids</taxon>
        <taxon>fabids</taxon>
        <taxon>Fabales</taxon>
        <taxon>Fabaceae</taxon>
        <taxon>Papilionoideae</taxon>
        <taxon>50 kb inversion clade</taxon>
        <taxon>NPAAA clade</taxon>
        <taxon>Hologalegina</taxon>
        <taxon>IRL clade</taxon>
        <taxon>Trifolieae</taxon>
        <taxon>Trifolium</taxon>
    </lineage>
</organism>
<dbReference type="EMBL" id="LXQA010373390">
    <property type="protein sequence ID" value="MCI47514.1"/>
    <property type="molecule type" value="Genomic_DNA"/>
</dbReference>
<evidence type="ECO:0000313" key="2">
    <source>
        <dbReference type="EMBL" id="MCI47514.1"/>
    </source>
</evidence>
<dbReference type="Proteomes" id="UP000265520">
    <property type="component" value="Unassembled WGS sequence"/>
</dbReference>
<comment type="caution">
    <text evidence="2">The sequence shown here is derived from an EMBL/GenBank/DDBJ whole genome shotgun (WGS) entry which is preliminary data.</text>
</comment>
<reference evidence="2 3" key="1">
    <citation type="journal article" date="2018" name="Front. Plant Sci.">
        <title>Red Clover (Trifolium pratense) and Zigzag Clover (T. medium) - A Picture of Genomic Similarities and Differences.</title>
        <authorList>
            <person name="Dluhosova J."/>
            <person name="Istvanek J."/>
            <person name="Nedelnik J."/>
            <person name="Repkova J."/>
        </authorList>
    </citation>
    <scope>NUCLEOTIDE SEQUENCE [LARGE SCALE GENOMIC DNA]</scope>
    <source>
        <strain evidence="3">cv. 10/8</strain>
        <tissue evidence="2">Leaf</tissue>
    </source>
</reference>
<evidence type="ECO:0000256" key="1">
    <source>
        <dbReference type="SAM" id="MobiDB-lite"/>
    </source>
</evidence>
<protein>
    <submittedName>
        <fullName evidence="2">Uncharacterized protein</fullName>
    </submittedName>
</protein>
<evidence type="ECO:0000313" key="3">
    <source>
        <dbReference type="Proteomes" id="UP000265520"/>
    </source>
</evidence>
<accession>A0A392SH56</accession>
<feature type="non-terminal residue" evidence="2">
    <location>
        <position position="92"/>
    </location>
</feature>
<keyword evidence="3" id="KW-1185">Reference proteome</keyword>
<proteinExistence type="predicted"/>